<dbReference type="InterPro" id="IPR044068">
    <property type="entry name" value="CB"/>
</dbReference>
<organism evidence="1 2">
    <name type="scientific">Bacillus thuringiensis</name>
    <dbReference type="NCBI Taxonomy" id="1428"/>
    <lineage>
        <taxon>Bacteria</taxon>
        <taxon>Bacillati</taxon>
        <taxon>Bacillota</taxon>
        <taxon>Bacilli</taxon>
        <taxon>Bacillales</taxon>
        <taxon>Bacillaceae</taxon>
        <taxon>Bacillus</taxon>
        <taxon>Bacillus cereus group</taxon>
    </lineage>
</organism>
<dbReference type="Pfam" id="PF00589">
    <property type="entry name" value="Phage_integrase"/>
    <property type="match status" value="1"/>
</dbReference>
<dbReference type="InterPro" id="IPR013762">
    <property type="entry name" value="Integrase-like_cat_sf"/>
</dbReference>
<dbReference type="RefSeq" id="WP_061885112.1">
    <property type="nucleotide sequence ID" value="NZ_CP014284.1"/>
</dbReference>
<dbReference type="PROSITE" id="PS51900">
    <property type="entry name" value="CB"/>
    <property type="match status" value="1"/>
</dbReference>
<keyword evidence="1" id="KW-0614">Plasmid</keyword>
<dbReference type="InterPro" id="IPR050090">
    <property type="entry name" value="Tyrosine_recombinase_XerCD"/>
</dbReference>
<dbReference type="PROSITE" id="PS51898">
    <property type="entry name" value="TYR_RECOMBINASE"/>
    <property type="match status" value="1"/>
</dbReference>
<dbReference type="SUPFAM" id="SSF56349">
    <property type="entry name" value="DNA breaking-rejoining enzymes"/>
    <property type="match status" value="1"/>
</dbReference>
<accession>A0A9W3VGQ2</accession>
<name>A0A9W3VGQ2_BACTU</name>
<dbReference type="GO" id="GO:0003677">
    <property type="term" value="F:DNA binding"/>
    <property type="evidence" value="ECO:0007669"/>
    <property type="project" value="UniProtKB-UniRule"/>
</dbReference>
<dbReference type="PANTHER" id="PTHR30349:SF92">
    <property type="entry name" value="SITE-SPECIFIC RECOMBINASE"/>
    <property type="match status" value="1"/>
</dbReference>
<dbReference type="PANTHER" id="PTHR30349">
    <property type="entry name" value="PHAGE INTEGRASE-RELATED"/>
    <property type="match status" value="1"/>
</dbReference>
<dbReference type="Gene3D" id="1.10.443.10">
    <property type="entry name" value="Intergrase catalytic core"/>
    <property type="match status" value="1"/>
</dbReference>
<evidence type="ECO:0000313" key="2">
    <source>
        <dbReference type="Proteomes" id="UP000269847"/>
    </source>
</evidence>
<reference evidence="1 2" key="1">
    <citation type="submission" date="2018-09" db="EMBL/GenBank/DDBJ databases">
        <title>Complete genome of Bacillus thuringiensis strain QZL38.</title>
        <authorList>
            <person name="Song F."/>
        </authorList>
    </citation>
    <scope>NUCLEOTIDE SEQUENCE [LARGE SCALE GENOMIC DNA]</scope>
    <source>
        <strain evidence="1 2">QZL38</strain>
        <plasmid evidence="1 2">p.2</plasmid>
    </source>
</reference>
<dbReference type="GO" id="GO:0015074">
    <property type="term" value="P:DNA integration"/>
    <property type="evidence" value="ECO:0007669"/>
    <property type="project" value="InterPro"/>
</dbReference>
<dbReference type="EMBL" id="CP032609">
    <property type="protein sequence ID" value="AYF84926.1"/>
    <property type="molecule type" value="Genomic_DNA"/>
</dbReference>
<dbReference type="AlphaFoldDB" id="A0A9W3VGQ2"/>
<proteinExistence type="predicted"/>
<dbReference type="InterPro" id="IPR002104">
    <property type="entry name" value="Integrase_catalytic"/>
</dbReference>
<sequence length="456" mass="54495">MQNSYYHLYCPKGVQSRYKLLVFNVSNEPFLPLTDFYDDVSKKISESSALSYLQCLLPFFSWVDKYSVYQGKRVQWSDFPEAIRIAVEDYLMDQMACKVREKDSFRFINRSNRSPNTVHLFLSALKSFYNSLITLRQYSYPNPLIDSHAILNEYKANTEGVRENKPRLPDKAGTEDPLVHRRLTDSYFKLINEEWQPEIIDDHLLYHKIKQAGNQVNWSLREKVIVRLLFETGARVSEIIKLTIGDYRSRKSFQEVKTFSKGSYGRRVKFLRFSKDTTKLLFQYINKERKIFDSAGRNFYLLPNDAPMFLTERGTPLSYQTWYPHWNKAMTLMDIRLNPHKIRHWFVTTSMREIYNISKTDAEIAQRKNELIKYMKWKQKETIEVYEHHFDEERHRGFHDKMLEHIAKKEKEYMNQSKQKRIKKAELTIVDTAKDIELEVDIQVLLDDFEGELWQQ</sequence>
<dbReference type="Proteomes" id="UP000269847">
    <property type="component" value="Plasmid p.2"/>
</dbReference>
<evidence type="ECO:0000313" key="1">
    <source>
        <dbReference type="EMBL" id="AYF84926.1"/>
    </source>
</evidence>
<gene>
    <name evidence="1" type="ORF">D7J84_28345</name>
</gene>
<dbReference type="InterPro" id="IPR011010">
    <property type="entry name" value="DNA_brk_join_enz"/>
</dbReference>
<dbReference type="GO" id="GO:0006310">
    <property type="term" value="P:DNA recombination"/>
    <property type="evidence" value="ECO:0007669"/>
    <property type="project" value="InterPro"/>
</dbReference>
<dbReference type="CDD" id="cd00397">
    <property type="entry name" value="DNA_BRE_C"/>
    <property type="match status" value="1"/>
</dbReference>
<geneLocation type="plasmid" evidence="1 2">
    <name>p.2</name>
</geneLocation>
<protein>
    <submittedName>
        <fullName evidence="1">Site-specific integrase</fullName>
    </submittedName>
</protein>